<keyword evidence="1" id="KW-0808">Transferase</keyword>
<keyword evidence="2 4" id="KW-0548">Nucleotidyltransferase</keyword>
<dbReference type="Proteomes" id="UP001327219">
    <property type="component" value="Chromosome"/>
</dbReference>
<evidence type="ECO:0000256" key="3">
    <source>
        <dbReference type="ARBA" id="ARBA00022985"/>
    </source>
</evidence>
<accession>A0ABZ0UL71</accession>
<reference evidence="4 5" key="1">
    <citation type="submission" date="2022-11" db="EMBL/GenBank/DDBJ databases">
        <title>Host association and intracellularity evolved multiple times independently in the Rickettsiales.</title>
        <authorList>
            <person name="Castelli M."/>
            <person name="Nardi T."/>
            <person name="Gammuto L."/>
            <person name="Bellinzona G."/>
            <person name="Sabaneyeva E."/>
            <person name="Potekhin A."/>
            <person name="Serra V."/>
            <person name="Petroni G."/>
            <person name="Sassera D."/>
        </authorList>
    </citation>
    <scope>NUCLEOTIDE SEQUENCE [LARGE SCALE GENOMIC DNA]</scope>
    <source>
        <strain evidence="4 5">NDG2</strain>
    </source>
</reference>
<evidence type="ECO:0000256" key="2">
    <source>
        <dbReference type="ARBA" id="ARBA00022695"/>
    </source>
</evidence>
<dbReference type="InterPro" id="IPR003329">
    <property type="entry name" value="Cytidylyl_trans"/>
</dbReference>
<keyword evidence="5" id="KW-1185">Reference proteome</keyword>
<name>A0ABZ0UL71_9RICK</name>
<dbReference type="GO" id="GO:0016779">
    <property type="term" value="F:nucleotidyltransferase activity"/>
    <property type="evidence" value="ECO:0007669"/>
    <property type="project" value="UniProtKB-KW"/>
</dbReference>
<dbReference type="Pfam" id="PF02348">
    <property type="entry name" value="CTP_transf_3"/>
    <property type="match status" value="1"/>
</dbReference>
<keyword evidence="3" id="KW-0448">Lipopolysaccharide biosynthesis</keyword>
<dbReference type="NCBIfam" id="NF003952">
    <property type="entry name" value="PRK05450.1-5"/>
    <property type="match status" value="1"/>
</dbReference>
<dbReference type="PANTHER" id="PTHR42866">
    <property type="entry name" value="3-DEOXY-MANNO-OCTULOSONATE CYTIDYLYLTRANSFERASE"/>
    <property type="match status" value="1"/>
</dbReference>
<dbReference type="InterPro" id="IPR004528">
    <property type="entry name" value="KdsB"/>
</dbReference>
<dbReference type="NCBIfam" id="TIGR00466">
    <property type="entry name" value="kdsB"/>
    <property type="match status" value="1"/>
</dbReference>
<evidence type="ECO:0000313" key="4">
    <source>
        <dbReference type="EMBL" id="WPX96866.1"/>
    </source>
</evidence>
<gene>
    <name evidence="4" type="ORF">Bandiella_00999</name>
</gene>
<evidence type="ECO:0000313" key="5">
    <source>
        <dbReference type="Proteomes" id="UP001327219"/>
    </source>
</evidence>
<sequence>MSSKKTVIIIPARLGSTRLPKKPLINIDGLPMVIRVYQQALKANLGDVVIAGCDEELENLVKLYGYNYIATDSKLQSGTDRVFQGYDALDQEYDYIINLQGDMPYISPQTIIAVNDLLNDESNCDVDIATAVTVISEKNSIDDPNVVKAIVSYQNMALYFTRSPIKFDKNYKHVGIYGFNPKSLKSFISMAPSYLEKQESLEQLRALENGMKIKVAVVDDPNISIDVEEDLLKQS</sequence>
<dbReference type="SUPFAM" id="SSF53448">
    <property type="entry name" value="Nucleotide-diphospho-sugar transferases"/>
    <property type="match status" value="1"/>
</dbReference>
<dbReference type="EMBL" id="CP110820">
    <property type="protein sequence ID" value="WPX96866.1"/>
    <property type="molecule type" value="Genomic_DNA"/>
</dbReference>
<dbReference type="Gene3D" id="3.90.550.10">
    <property type="entry name" value="Spore Coat Polysaccharide Biosynthesis Protein SpsA, Chain A"/>
    <property type="match status" value="1"/>
</dbReference>
<dbReference type="InterPro" id="IPR029044">
    <property type="entry name" value="Nucleotide-diphossugar_trans"/>
</dbReference>
<evidence type="ECO:0000256" key="1">
    <source>
        <dbReference type="ARBA" id="ARBA00022679"/>
    </source>
</evidence>
<dbReference type="RefSeq" id="WP_323732555.1">
    <property type="nucleotide sequence ID" value="NZ_CP110820.1"/>
</dbReference>
<protein>
    <submittedName>
        <fullName evidence="4">3-deoxy-manno-octulosonate cytidylyltransferase</fullName>
    </submittedName>
</protein>
<proteinExistence type="predicted"/>
<dbReference type="CDD" id="cd02517">
    <property type="entry name" value="CMP-KDO-Synthetase"/>
    <property type="match status" value="1"/>
</dbReference>
<dbReference type="PANTHER" id="PTHR42866:SF2">
    <property type="entry name" value="3-DEOXY-MANNO-OCTULOSONATE CYTIDYLYLTRANSFERASE, MITOCHONDRIAL"/>
    <property type="match status" value="1"/>
</dbReference>
<organism evidence="4 5">
    <name type="scientific">Candidatus Bandiella euplotis</name>
    <dbReference type="NCBI Taxonomy" id="1664265"/>
    <lineage>
        <taxon>Bacteria</taxon>
        <taxon>Pseudomonadati</taxon>
        <taxon>Pseudomonadota</taxon>
        <taxon>Alphaproteobacteria</taxon>
        <taxon>Rickettsiales</taxon>
        <taxon>Candidatus Midichloriaceae</taxon>
        <taxon>Candidatus Bandiella</taxon>
    </lineage>
</organism>